<keyword evidence="2" id="KW-1185">Reference proteome</keyword>
<sequence>MPAGIDALGGQRVAAKAVDSAPVGVGQTWISGGDHSACQVETPLGNPHCGGFCGFF</sequence>
<reference evidence="1 2" key="1">
    <citation type="journal article" date="2011" name="PLoS Pathog.">
        <title>Dynamic evolution of pathogenicity revealed by sequencing and comparative genomics of 19 Pseudomonas syringae isolates.</title>
        <authorList>
            <person name="Baltrus D.A."/>
            <person name="Nishimura M.T."/>
            <person name="Romanchuk A."/>
            <person name="Chang J.H."/>
            <person name="Mukhtar M.S."/>
            <person name="Cherkis K."/>
            <person name="Roach J."/>
            <person name="Grant S.R."/>
            <person name="Jones C.D."/>
            <person name="Dangl J.L."/>
        </authorList>
    </citation>
    <scope>NUCLEOTIDE SEQUENCE [LARGE SCALE GENOMIC DNA]</scope>
    <source>
        <strain evidence="1 2">1704B</strain>
    </source>
</reference>
<evidence type="ECO:0000313" key="2">
    <source>
        <dbReference type="Proteomes" id="UP000004986"/>
    </source>
</evidence>
<dbReference type="AlphaFoldDB" id="F3GK00"/>
<feature type="non-terminal residue" evidence="1">
    <location>
        <position position="56"/>
    </location>
</feature>
<organism evidence="1 2">
    <name type="scientific">Pseudomonas syringae pv. pisi str. 1704B</name>
    <dbReference type="NCBI Taxonomy" id="629263"/>
    <lineage>
        <taxon>Bacteria</taxon>
        <taxon>Pseudomonadati</taxon>
        <taxon>Pseudomonadota</taxon>
        <taxon>Gammaproteobacteria</taxon>
        <taxon>Pseudomonadales</taxon>
        <taxon>Pseudomonadaceae</taxon>
        <taxon>Pseudomonas</taxon>
        <taxon>Pseudomonas syringae</taxon>
    </lineage>
</organism>
<comment type="caution">
    <text evidence="1">The sequence shown here is derived from an EMBL/GenBank/DDBJ whole genome shotgun (WGS) entry which is preliminary data.</text>
</comment>
<accession>F3GK00</accession>
<evidence type="ECO:0000313" key="1">
    <source>
        <dbReference type="EMBL" id="EGH47403.1"/>
    </source>
</evidence>
<dbReference type="HOGENOM" id="CLU_3019170_0_0_6"/>
<dbReference type="EMBL" id="AEAI01002205">
    <property type="protein sequence ID" value="EGH47403.1"/>
    <property type="molecule type" value="Genomic_DNA"/>
</dbReference>
<proteinExistence type="predicted"/>
<gene>
    <name evidence="1" type="ORF">PSYPI_36115</name>
</gene>
<name>F3GK00_PSESJ</name>
<protein>
    <submittedName>
        <fullName evidence="1">Uncharacterized protein</fullName>
    </submittedName>
</protein>
<dbReference type="Proteomes" id="UP000004986">
    <property type="component" value="Unassembled WGS sequence"/>
</dbReference>